<dbReference type="RefSeq" id="WP_203002679.1">
    <property type="nucleotide sequence ID" value="NZ_JADWYU010000099.1"/>
</dbReference>
<evidence type="ECO:0000256" key="1">
    <source>
        <dbReference type="ARBA" id="ARBA00006484"/>
    </source>
</evidence>
<dbReference type="PRINTS" id="PR00081">
    <property type="entry name" value="GDHRDH"/>
</dbReference>
<dbReference type="AlphaFoldDB" id="A0A937UL36"/>
<name>A0A937UL36_9ACTN</name>
<dbReference type="Proteomes" id="UP000604475">
    <property type="component" value="Unassembled WGS sequence"/>
</dbReference>
<dbReference type="InterPro" id="IPR036291">
    <property type="entry name" value="NAD(P)-bd_dom_sf"/>
</dbReference>
<evidence type="ECO:0000256" key="2">
    <source>
        <dbReference type="ARBA" id="ARBA00023002"/>
    </source>
</evidence>
<comment type="caution">
    <text evidence="3">The sequence shown here is derived from an EMBL/GenBank/DDBJ whole genome shotgun (WGS) entry which is preliminary data.</text>
</comment>
<keyword evidence="4" id="KW-1185">Reference proteome</keyword>
<dbReference type="GO" id="GO:0016491">
    <property type="term" value="F:oxidoreductase activity"/>
    <property type="evidence" value="ECO:0007669"/>
    <property type="project" value="UniProtKB-KW"/>
</dbReference>
<dbReference type="InterPro" id="IPR002347">
    <property type="entry name" value="SDR_fam"/>
</dbReference>
<keyword evidence="2" id="KW-0560">Oxidoreductase</keyword>
<sequence>MQDLEGKVAVITGSGGPHGIGRATARAFAGQGCKVVLSDIDATALADAVEELRALGHDVLGVPTNVADFDSVRQLADAAYERYGQVDILYLNAGVAGGGGLFDDETSDWRRVYDINLFGILHGIKAFAPRMIAQGTPGHILAASSGSGAVGVMYQTPAYSTSKQAVCTLMECLHGQLRDKQSLIKAHVALPPLTKTNLAGDRDIMTFVQQGLEAGGVAVVLAEPEEVATTILETVRSGNFWAHHDHEADKRLYDGRFAADIDWQDEMIRRRATAIIDRSDPDPYLWGM</sequence>
<evidence type="ECO:0000313" key="3">
    <source>
        <dbReference type="EMBL" id="MBL7627434.1"/>
    </source>
</evidence>
<accession>A0A937UL36</accession>
<dbReference type="GO" id="GO:0016020">
    <property type="term" value="C:membrane"/>
    <property type="evidence" value="ECO:0007669"/>
    <property type="project" value="TreeGrafter"/>
</dbReference>
<dbReference type="SUPFAM" id="SSF51735">
    <property type="entry name" value="NAD(P)-binding Rossmann-fold domains"/>
    <property type="match status" value="1"/>
</dbReference>
<protein>
    <submittedName>
        <fullName evidence="3">SDR family NAD(P)-dependent oxidoreductase</fullName>
    </submittedName>
</protein>
<dbReference type="PANTHER" id="PTHR44196:SF1">
    <property type="entry name" value="DEHYDROGENASE_REDUCTASE SDR FAMILY MEMBER 7B"/>
    <property type="match status" value="1"/>
</dbReference>
<dbReference type="EMBL" id="JAEACQ010000160">
    <property type="protein sequence ID" value="MBL7627434.1"/>
    <property type="molecule type" value="Genomic_DNA"/>
</dbReference>
<evidence type="ECO:0000313" key="4">
    <source>
        <dbReference type="Proteomes" id="UP000604475"/>
    </source>
</evidence>
<dbReference type="Pfam" id="PF00106">
    <property type="entry name" value="adh_short"/>
    <property type="match status" value="1"/>
</dbReference>
<gene>
    <name evidence="3" type="ORF">I7412_09680</name>
</gene>
<reference evidence="3" key="1">
    <citation type="submission" date="2020-12" db="EMBL/GenBank/DDBJ databases">
        <title>Genomic characterization of non-nitrogen-fixing Frankia strains.</title>
        <authorList>
            <person name="Carlos-Shanley C."/>
            <person name="Guerra T."/>
            <person name="Hahn D."/>
        </authorList>
    </citation>
    <scope>NUCLEOTIDE SEQUENCE</scope>
    <source>
        <strain evidence="3">CN6</strain>
    </source>
</reference>
<organism evidence="3 4">
    <name type="scientific">Frankia nepalensis</name>
    <dbReference type="NCBI Taxonomy" id="1836974"/>
    <lineage>
        <taxon>Bacteria</taxon>
        <taxon>Bacillati</taxon>
        <taxon>Actinomycetota</taxon>
        <taxon>Actinomycetes</taxon>
        <taxon>Frankiales</taxon>
        <taxon>Frankiaceae</taxon>
        <taxon>Frankia</taxon>
    </lineage>
</organism>
<comment type="similarity">
    <text evidence="1">Belongs to the short-chain dehydrogenases/reductases (SDR) family.</text>
</comment>
<dbReference type="PANTHER" id="PTHR44196">
    <property type="entry name" value="DEHYDROGENASE/REDUCTASE SDR FAMILY MEMBER 7B"/>
    <property type="match status" value="1"/>
</dbReference>
<proteinExistence type="inferred from homology"/>
<dbReference type="Gene3D" id="3.40.50.720">
    <property type="entry name" value="NAD(P)-binding Rossmann-like Domain"/>
    <property type="match status" value="1"/>
</dbReference>
<dbReference type="CDD" id="cd05233">
    <property type="entry name" value="SDR_c"/>
    <property type="match status" value="1"/>
</dbReference>